<reference evidence="2 3" key="1">
    <citation type="submission" date="2019-04" db="EMBL/GenBank/DDBJ databases">
        <title>Draft genome sequence of Youngimonas vesicularis.</title>
        <authorList>
            <person name="Hameed A."/>
        </authorList>
    </citation>
    <scope>NUCLEOTIDE SEQUENCE [LARGE SCALE GENOMIC DNA]</scope>
    <source>
        <strain evidence="2 3">CC-AMW-E</strain>
    </source>
</reference>
<feature type="domain" description="Tyrosine specific protein phosphatases" evidence="1">
    <location>
        <begin position="119"/>
        <end position="169"/>
    </location>
</feature>
<evidence type="ECO:0000313" key="3">
    <source>
        <dbReference type="Proteomes" id="UP000306113"/>
    </source>
</evidence>
<dbReference type="EMBL" id="SSMD01000011">
    <property type="protein sequence ID" value="THD71602.1"/>
    <property type="molecule type" value="Genomic_DNA"/>
</dbReference>
<sequence>MGLFNKIHRWEQGLHASYDNLPDTPEGNKKSTFYMNWLDHAILRTFWTNLAEVVPGVWRGNHPTPKRWESLKEMGIKTVLNLRADSTKPFYQTEVRICERLGFDLVTVSLSARAAPEKERLFRLIEVFRTIDKPFFMHCKSGADRTGLASAIYLLVIEGRSLDEARQMLSPKFLHFKSTKTGVLDAVLDEYEKTGGDFEDWLRNVYDRDALQASFNAAYNARKGRK</sequence>
<dbReference type="InterPro" id="IPR055214">
    <property type="entry name" value="PTP-NADK"/>
</dbReference>
<proteinExistence type="predicted"/>
<comment type="caution">
    <text evidence="2">The sequence shown here is derived from an EMBL/GenBank/DDBJ whole genome shotgun (WGS) entry which is preliminary data.</text>
</comment>
<protein>
    <submittedName>
        <fullName evidence="2">Protein tyrosine phosphatase</fullName>
    </submittedName>
</protein>
<evidence type="ECO:0000259" key="1">
    <source>
        <dbReference type="PROSITE" id="PS50056"/>
    </source>
</evidence>
<dbReference type="InterPro" id="IPR000387">
    <property type="entry name" value="Tyr_Pase_dom"/>
</dbReference>
<dbReference type="InterPro" id="IPR029021">
    <property type="entry name" value="Prot-tyrosine_phosphatase-like"/>
</dbReference>
<dbReference type="InterPro" id="IPR016130">
    <property type="entry name" value="Tyr_Pase_AS"/>
</dbReference>
<dbReference type="RefSeq" id="WP_136340558.1">
    <property type="nucleotide sequence ID" value="NZ_SSMD01000011.1"/>
</dbReference>
<name>A0A4S3M4Z4_9RHOB</name>
<keyword evidence="3" id="KW-1185">Reference proteome</keyword>
<dbReference type="Gene3D" id="3.90.190.10">
    <property type="entry name" value="Protein tyrosine phosphatase superfamily"/>
    <property type="match status" value="1"/>
</dbReference>
<dbReference type="OrthoDB" id="9814896at2"/>
<evidence type="ECO:0000313" key="2">
    <source>
        <dbReference type="EMBL" id="THD71602.1"/>
    </source>
</evidence>
<dbReference type="AlphaFoldDB" id="A0A4S3M4Z4"/>
<dbReference type="SUPFAM" id="SSF52799">
    <property type="entry name" value="(Phosphotyrosine protein) phosphatases II"/>
    <property type="match status" value="1"/>
</dbReference>
<gene>
    <name evidence="2" type="ORF">E7681_17510</name>
</gene>
<organism evidence="2 3">
    <name type="scientific">Thalassobius vesicularis</name>
    <dbReference type="NCBI Taxonomy" id="1294297"/>
    <lineage>
        <taxon>Bacteria</taxon>
        <taxon>Pseudomonadati</taxon>
        <taxon>Pseudomonadota</taxon>
        <taxon>Alphaproteobacteria</taxon>
        <taxon>Rhodobacterales</taxon>
        <taxon>Roseobacteraceae</taxon>
        <taxon>Thalassovita</taxon>
    </lineage>
</organism>
<dbReference type="PROSITE" id="PS00383">
    <property type="entry name" value="TYR_PHOSPHATASE_1"/>
    <property type="match status" value="1"/>
</dbReference>
<dbReference type="PROSITE" id="PS50056">
    <property type="entry name" value="TYR_PHOSPHATASE_2"/>
    <property type="match status" value="1"/>
</dbReference>
<accession>A0A4S3M4Z4</accession>
<dbReference type="Proteomes" id="UP000306113">
    <property type="component" value="Unassembled WGS sequence"/>
</dbReference>
<dbReference type="Pfam" id="PF22741">
    <property type="entry name" value="PTP-NADK"/>
    <property type="match status" value="1"/>
</dbReference>